<proteinExistence type="predicted"/>
<dbReference type="SUPFAM" id="SSF53335">
    <property type="entry name" value="S-adenosyl-L-methionine-dependent methyltransferases"/>
    <property type="match status" value="1"/>
</dbReference>
<keyword evidence="2" id="KW-0808">Transferase</keyword>
<dbReference type="NCBIfam" id="TIGR03704">
    <property type="entry name" value="PrmC_rel_meth"/>
    <property type="match status" value="1"/>
</dbReference>
<dbReference type="GO" id="GO:0032259">
    <property type="term" value="P:methylation"/>
    <property type="evidence" value="ECO:0007669"/>
    <property type="project" value="UniProtKB-KW"/>
</dbReference>
<reference evidence="2 3" key="1">
    <citation type="submission" date="2024-06" db="EMBL/GenBank/DDBJ databases">
        <title>Sorghum-associated microbial communities from plants grown in Nebraska, USA.</title>
        <authorList>
            <person name="Schachtman D."/>
        </authorList>
    </citation>
    <scope>NUCLEOTIDE SEQUENCE [LARGE SCALE GENOMIC DNA]</scope>
    <source>
        <strain evidence="2 3">2857</strain>
    </source>
</reference>
<comment type="caution">
    <text evidence="2">The sequence shown here is derived from an EMBL/GenBank/DDBJ whole genome shotgun (WGS) entry which is preliminary data.</text>
</comment>
<protein>
    <submittedName>
        <fullName evidence="2">Release factor glutamine methyltransferase</fullName>
        <ecNumber evidence="2">2.1.1.297</ecNumber>
    </submittedName>
</protein>
<accession>A0ABV2QJT7</accession>
<dbReference type="PANTHER" id="PTHR18895:SF74">
    <property type="entry name" value="MTRF1L RELEASE FACTOR GLUTAMINE METHYLTRANSFERASE"/>
    <property type="match status" value="1"/>
</dbReference>
<dbReference type="InterPro" id="IPR007848">
    <property type="entry name" value="Small_mtfrase_dom"/>
</dbReference>
<dbReference type="RefSeq" id="WP_354022978.1">
    <property type="nucleotide sequence ID" value="NZ_JBEPSJ010000001.1"/>
</dbReference>
<evidence type="ECO:0000259" key="1">
    <source>
        <dbReference type="Pfam" id="PF05175"/>
    </source>
</evidence>
<dbReference type="PANTHER" id="PTHR18895">
    <property type="entry name" value="HEMK METHYLTRANSFERASE"/>
    <property type="match status" value="1"/>
</dbReference>
<dbReference type="EC" id="2.1.1.297" evidence="2"/>
<gene>
    <name evidence="2" type="ORF">ABIE21_000257</name>
</gene>
<dbReference type="Gene3D" id="3.40.50.150">
    <property type="entry name" value="Vaccinia Virus protein VP39"/>
    <property type="match status" value="1"/>
</dbReference>
<feature type="domain" description="Methyltransferase small" evidence="1">
    <location>
        <begin position="95"/>
        <end position="197"/>
    </location>
</feature>
<organism evidence="2 3">
    <name type="scientific">Conyzicola nivalis</name>
    <dbReference type="NCBI Taxonomy" id="1477021"/>
    <lineage>
        <taxon>Bacteria</taxon>
        <taxon>Bacillati</taxon>
        <taxon>Actinomycetota</taxon>
        <taxon>Actinomycetes</taxon>
        <taxon>Micrococcales</taxon>
        <taxon>Microbacteriaceae</taxon>
        <taxon>Conyzicola</taxon>
    </lineage>
</organism>
<keyword evidence="3" id="KW-1185">Reference proteome</keyword>
<dbReference type="InterPro" id="IPR022446">
    <property type="entry name" value="MeTrfrase_put"/>
</dbReference>
<dbReference type="InterPro" id="IPR050320">
    <property type="entry name" value="N5-glutamine_MTase"/>
</dbReference>
<evidence type="ECO:0000313" key="2">
    <source>
        <dbReference type="EMBL" id="MET4580767.1"/>
    </source>
</evidence>
<dbReference type="EMBL" id="JBEPSJ010000001">
    <property type="protein sequence ID" value="MET4580767.1"/>
    <property type="molecule type" value="Genomic_DNA"/>
</dbReference>
<dbReference type="Pfam" id="PF05175">
    <property type="entry name" value="MTS"/>
    <property type="match status" value="1"/>
</dbReference>
<evidence type="ECO:0000313" key="3">
    <source>
        <dbReference type="Proteomes" id="UP001549257"/>
    </source>
</evidence>
<keyword evidence="2" id="KW-0489">Methyltransferase</keyword>
<dbReference type="Proteomes" id="UP001549257">
    <property type="component" value="Unassembled WGS sequence"/>
</dbReference>
<dbReference type="GO" id="GO:0102559">
    <property type="term" value="F:peptide chain release factor N(5)-glutamine methyltransferase activity"/>
    <property type="evidence" value="ECO:0007669"/>
    <property type="project" value="UniProtKB-EC"/>
</dbReference>
<sequence length="265" mass="27861">MPASSPRVRPRDLVARLRAAGCVFAEDEARLIARQAHSPAEVERLVALRESGRPLEHVLGWVGFLGSRILLDPGVFVPRRRTELLARAAIGIVRPGDTVVDLCCGAGAVGAAIAAAVDGVHLFAADLDPAAVRCARRNLPPDAVFEGDLFEALPATLRGGVDVLVANAPYVPTEAIPLMPVEARRFEARMALDGGGDGLDVQRRIAAEAPLWLSSHGVLLVETSGAQAGLTARIMRDAGLEPRIVASKRLDATVVVGSLGSRSDS</sequence>
<dbReference type="InterPro" id="IPR029063">
    <property type="entry name" value="SAM-dependent_MTases_sf"/>
</dbReference>
<name>A0ABV2QJT7_9MICO</name>